<dbReference type="SUPFAM" id="SSF51735">
    <property type="entry name" value="NAD(P)-binding Rossmann-fold domains"/>
    <property type="match status" value="1"/>
</dbReference>
<dbReference type="InterPro" id="IPR036291">
    <property type="entry name" value="NAD(P)-bd_dom_sf"/>
</dbReference>
<reference evidence="2" key="1">
    <citation type="submission" date="2019-04" db="EMBL/GenBank/DDBJ databases">
        <title>Friends and foes A comparative genomics study of 23 Aspergillus species from section Flavi.</title>
        <authorList>
            <consortium name="DOE Joint Genome Institute"/>
            <person name="Kjaerbolling I."/>
            <person name="Vesth T."/>
            <person name="Frisvad J.C."/>
            <person name="Nybo J.L."/>
            <person name="Theobald S."/>
            <person name="Kildgaard S."/>
            <person name="Isbrandt T."/>
            <person name="Kuo A."/>
            <person name="Sato A."/>
            <person name="Lyhne E.K."/>
            <person name="Kogle M.E."/>
            <person name="Wiebenga A."/>
            <person name="Kun R.S."/>
            <person name="Lubbers R.J."/>
            <person name="Makela M.R."/>
            <person name="Barry K."/>
            <person name="Chovatia M."/>
            <person name="Clum A."/>
            <person name="Daum C."/>
            <person name="Haridas S."/>
            <person name="He G."/>
            <person name="LaButti K."/>
            <person name="Lipzen A."/>
            <person name="Mondo S."/>
            <person name="Riley R."/>
            <person name="Salamov A."/>
            <person name="Simmons B.A."/>
            <person name="Magnuson J.K."/>
            <person name="Henrissat B."/>
            <person name="Mortensen U.H."/>
            <person name="Larsen T.O."/>
            <person name="Devries R.P."/>
            <person name="Grigoriev I.V."/>
            <person name="Machida M."/>
            <person name="Baker S.E."/>
            <person name="Andersen M.R."/>
        </authorList>
    </citation>
    <scope>NUCLEOTIDE SEQUENCE</scope>
    <source>
        <strain evidence="2">CBS 117612</strain>
    </source>
</reference>
<dbReference type="Proteomes" id="UP000325558">
    <property type="component" value="Unassembled WGS sequence"/>
</dbReference>
<dbReference type="InterPro" id="IPR013154">
    <property type="entry name" value="ADH-like_N"/>
</dbReference>
<sequence length="374" mass="40414">MGTHSCKRYHVISSDGSIVPFAREKKLKLITKSVNMKAWLYSSTEGGLEKNLVFSPDARTPGSPQGDQLLIRVISTSINPADYKAPAMSTVCGKVLIASTPASPGMDFCGRVIAVGSYPSARQFTPGQLVFGCLGMPRQFGTLGEFILASANNTAPLPLGVDPDAAATIGVAGRSSYQSIVPYISTPGSRVFINGGSGGCGIYGIQIAKLLGCHVTVTCSTRNIQFCRDLGADEVIDYTAQDVLETLKSQGQIYDHVVDHIGSPEGLYQECHFFLKPGKVFVQVGASSMLTFAHRLIRPSLLGGGKRKYVALLMKSHNDEFVQIANWIREGKIRVEFDAVYEFEDTVRAFERLRSGRTRGKIVIHVTSPDSEAA</sequence>
<dbReference type="Pfam" id="PF13602">
    <property type="entry name" value="ADH_zinc_N_2"/>
    <property type="match status" value="1"/>
</dbReference>
<dbReference type="Gene3D" id="3.40.50.720">
    <property type="entry name" value="NAD(P)-binding Rossmann-like Domain"/>
    <property type="match status" value="1"/>
</dbReference>
<dbReference type="InterPro" id="IPR052733">
    <property type="entry name" value="Chloroplast_QOR"/>
</dbReference>
<dbReference type="InterPro" id="IPR020843">
    <property type="entry name" value="ER"/>
</dbReference>
<dbReference type="CDD" id="cd08267">
    <property type="entry name" value="MDR1"/>
    <property type="match status" value="1"/>
</dbReference>
<dbReference type="Pfam" id="PF08240">
    <property type="entry name" value="ADH_N"/>
    <property type="match status" value="1"/>
</dbReference>
<organism evidence="2">
    <name type="scientific">Aspergillus arachidicola</name>
    <dbReference type="NCBI Taxonomy" id="656916"/>
    <lineage>
        <taxon>Eukaryota</taxon>
        <taxon>Fungi</taxon>
        <taxon>Dikarya</taxon>
        <taxon>Ascomycota</taxon>
        <taxon>Pezizomycotina</taxon>
        <taxon>Eurotiomycetes</taxon>
        <taxon>Eurotiomycetidae</taxon>
        <taxon>Eurotiales</taxon>
        <taxon>Aspergillaceae</taxon>
        <taxon>Aspergillus</taxon>
        <taxon>Aspergillus subgen. Circumdati</taxon>
    </lineage>
</organism>
<dbReference type="EMBL" id="ML737124">
    <property type="protein sequence ID" value="KAE8344360.1"/>
    <property type="molecule type" value="Genomic_DNA"/>
</dbReference>
<feature type="domain" description="Enoyl reductase (ER)" evidence="1">
    <location>
        <begin position="47"/>
        <end position="364"/>
    </location>
</feature>
<dbReference type="PANTHER" id="PTHR44013:SF1">
    <property type="entry name" value="ZINC-TYPE ALCOHOL DEHYDROGENASE-LIKE PROTEIN C16A3.02C"/>
    <property type="match status" value="1"/>
</dbReference>
<gene>
    <name evidence="2" type="ORF">BDV24DRAFT_171846</name>
</gene>
<dbReference type="InterPro" id="IPR011032">
    <property type="entry name" value="GroES-like_sf"/>
</dbReference>
<dbReference type="SUPFAM" id="SSF50129">
    <property type="entry name" value="GroES-like"/>
    <property type="match status" value="1"/>
</dbReference>
<protein>
    <recommendedName>
        <fullName evidence="1">Enoyl reductase (ER) domain-containing protein</fullName>
    </recommendedName>
</protein>
<dbReference type="Gene3D" id="3.90.180.10">
    <property type="entry name" value="Medium-chain alcohol dehydrogenases, catalytic domain"/>
    <property type="match status" value="1"/>
</dbReference>
<dbReference type="OrthoDB" id="201656at2759"/>
<dbReference type="AlphaFoldDB" id="A0A5N6YLH0"/>
<proteinExistence type="predicted"/>
<name>A0A5N6YLH0_9EURO</name>
<dbReference type="GO" id="GO:0016491">
    <property type="term" value="F:oxidoreductase activity"/>
    <property type="evidence" value="ECO:0007669"/>
    <property type="project" value="InterPro"/>
</dbReference>
<accession>A0A5N6YLH0</accession>
<dbReference type="PANTHER" id="PTHR44013">
    <property type="entry name" value="ZINC-TYPE ALCOHOL DEHYDROGENASE-LIKE PROTEIN C16A3.02C"/>
    <property type="match status" value="1"/>
</dbReference>
<dbReference type="SMART" id="SM00829">
    <property type="entry name" value="PKS_ER"/>
    <property type="match status" value="1"/>
</dbReference>
<evidence type="ECO:0000259" key="1">
    <source>
        <dbReference type="SMART" id="SM00829"/>
    </source>
</evidence>
<evidence type="ECO:0000313" key="2">
    <source>
        <dbReference type="EMBL" id="KAE8344360.1"/>
    </source>
</evidence>